<reference evidence="7" key="2">
    <citation type="submission" date="2021-06" db="EMBL/GenBank/DDBJ databases">
        <authorList>
            <person name="Alferova V.A."/>
            <person name="Mardanov A.V."/>
            <person name="Beletsky A.V."/>
            <person name="Ravin N.V."/>
            <person name="Osterman I.A."/>
            <person name="Terekhov S.S."/>
        </authorList>
    </citation>
    <scope>NUCLEOTIDE SEQUENCE</scope>
    <source>
        <strain evidence="7">INA-Ac-5812</strain>
    </source>
</reference>
<dbReference type="PANTHER" id="PTHR43046:SF12">
    <property type="entry name" value="GDP-MANNOSE MANNOSYL HYDROLASE"/>
    <property type="match status" value="1"/>
</dbReference>
<organism evidence="7">
    <name type="scientific">Streptomyces kanamyceticus</name>
    <dbReference type="NCBI Taxonomy" id="1967"/>
    <lineage>
        <taxon>Bacteria</taxon>
        <taxon>Bacillati</taxon>
        <taxon>Actinomycetota</taxon>
        <taxon>Actinomycetes</taxon>
        <taxon>Kitasatosporales</taxon>
        <taxon>Streptomycetaceae</taxon>
        <taxon>Streptomyces</taxon>
    </lineage>
</organism>
<dbReference type="PROSITE" id="PS00893">
    <property type="entry name" value="NUDIX_BOX"/>
    <property type="match status" value="1"/>
</dbReference>
<dbReference type="InterPro" id="IPR020476">
    <property type="entry name" value="Nudix_hydrolase"/>
</dbReference>
<evidence type="ECO:0000256" key="3">
    <source>
        <dbReference type="ARBA" id="ARBA00022801"/>
    </source>
</evidence>
<dbReference type="Pfam" id="PF00293">
    <property type="entry name" value="NUDIX"/>
    <property type="match status" value="1"/>
</dbReference>
<accession>A0A8F2FAB4</accession>
<comment type="cofactor">
    <cofactor evidence="1">
        <name>Mg(2+)</name>
        <dbReference type="ChEBI" id="CHEBI:18420"/>
    </cofactor>
</comment>
<dbReference type="SUPFAM" id="SSF55811">
    <property type="entry name" value="Nudix"/>
    <property type="match status" value="1"/>
</dbReference>
<protein>
    <submittedName>
        <fullName evidence="7">NUDIX domain-containing protein</fullName>
    </submittedName>
</protein>
<keyword evidence="3 5" id="KW-0378">Hydrolase</keyword>
<comment type="similarity">
    <text evidence="2 5">Belongs to the Nudix hydrolase family.</text>
</comment>
<evidence type="ECO:0000313" key="7">
    <source>
        <dbReference type="EMBL" id="QWT72318.1"/>
    </source>
</evidence>
<dbReference type="RefSeq" id="WP_399933751.1">
    <property type="nucleotide sequence ID" value="NZ_CP172446.1"/>
</dbReference>
<evidence type="ECO:0000256" key="5">
    <source>
        <dbReference type="RuleBase" id="RU003476"/>
    </source>
</evidence>
<dbReference type="GO" id="GO:0016787">
    <property type="term" value="F:hydrolase activity"/>
    <property type="evidence" value="ECO:0007669"/>
    <property type="project" value="UniProtKB-KW"/>
</dbReference>
<dbReference type="InterPro" id="IPR015797">
    <property type="entry name" value="NUDIX_hydrolase-like_dom_sf"/>
</dbReference>
<reference evidence="7" key="1">
    <citation type="journal article" date="2021" name="Angew. Chem. Int. Ed. Engl.">
        <title>Gausemycins A,B - cyclic lipoglycopeptides from Streptomyces sp.</title>
        <authorList>
            <person name="Tyurin A."/>
            <person name="Alferova V."/>
            <person name="Paramonov A."/>
            <person name="Shuvalov M."/>
            <person name="Kudryakova G."/>
            <person name="Rogozhin E."/>
            <person name="Zherebker A."/>
            <person name="Brylev V."/>
            <person name="Chistov A."/>
            <person name="Baranova A."/>
            <person name="Birykov M."/>
            <person name="Ivanov I."/>
            <person name="Prokhorenko I."/>
            <person name="Grammatikova N."/>
            <person name="Kravchenko T."/>
            <person name="Isakova E."/>
            <person name="Mirchink E."/>
            <person name="Gladkikh E."/>
            <person name="Svirshchevskaya E."/>
            <person name="Mardanov A."/>
            <person name="Beletsky A."/>
            <person name="Kocharovskaya M."/>
            <person name="Kulyaeva V."/>
            <person name="Shashkov A."/>
            <person name="Nifantiev N."/>
            <person name="Apt A."/>
            <person name="Majorov K."/>
            <person name="Efimova S."/>
            <person name="Ravin N."/>
            <person name="Nikolaev E."/>
            <person name="Ostroumova O."/>
            <person name="Katrukha G."/>
            <person name="Lapchinskaya O."/>
            <person name="Dontsova O."/>
            <person name="Terekhov S."/>
            <person name="Osterman I."/>
            <person name="Shenkarev Z."/>
            <person name="Korshun V.A."/>
        </authorList>
    </citation>
    <scope>NUCLEOTIDE SEQUENCE</scope>
    <source>
        <strain evidence="7">INA-Ac-5812</strain>
    </source>
</reference>
<dbReference type="EMBL" id="MZ394730">
    <property type="protein sequence ID" value="QWT72318.1"/>
    <property type="molecule type" value="Genomic_DNA"/>
</dbReference>
<dbReference type="InterPro" id="IPR020084">
    <property type="entry name" value="NUDIX_hydrolase_CS"/>
</dbReference>
<dbReference type="InterPro" id="IPR000086">
    <property type="entry name" value="NUDIX_hydrolase_dom"/>
</dbReference>
<evidence type="ECO:0000256" key="4">
    <source>
        <dbReference type="ARBA" id="ARBA00022842"/>
    </source>
</evidence>
<evidence type="ECO:0000256" key="2">
    <source>
        <dbReference type="ARBA" id="ARBA00005582"/>
    </source>
</evidence>
<evidence type="ECO:0000256" key="1">
    <source>
        <dbReference type="ARBA" id="ARBA00001946"/>
    </source>
</evidence>
<evidence type="ECO:0000259" key="6">
    <source>
        <dbReference type="PROSITE" id="PS51462"/>
    </source>
</evidence>
<sequence>MRVRPSARGLVLNESAEVLLLRAEDSTPVDPANPHLLHYWVTPGGGVKEGETAEQALIRELYEETGLVGVEIGGEVWLRELELDLPKHGRVRSHERYFLCRSRETRTTGEFMTDSEREVIKETRWWPLDELAASSEVVRPPGFVALVRAVLADGPPAVPLRIT</sequence>
<dbReference type="CDD" id="cd04685">
    <property type="entry name" value="NUDIX_Hydrolase"/>
    <property type="match status" value="1"/>
</dbReference>
<proteinExistence type="inferred from homology"/>
<name>A0A8F2FAB4_STRKN</name>
<dbReference type="AlphaFoldDB" id="A0A8F2FAB4"/>
<dbReference type="PROSITE" id="PS51462">
    <property type="entry name" value="NUDIX"/>
    <property type="match status" value="1"/>
</dbReference>
<gene>
    <name evidence="7" type="primary">orf62</name>
</gene>
<dbReference type="PANTHER" id="PTHR43046">
    <property type="entry name" value="GDP-MANNOSE MANNOSYL HYDROLASE"/>
    <property type="match status" value="1"/>
</dbReference>
<keyword evidence="4" id="KW-0460">Magnesium</keyword>
<feature type="domain" description="Nudix hydrolase" evidence="6">
    <location>
        <begin position="2"/>
        <end position="150"/>
    </location>
</feature>
<dbReference type="Gene3D" id="3.90.79.10">
    <property type="entry name" value="Nucleoside Triphosphate Pyrophosphohydrolase"/>
    <property type="match status" value="1"/>
</dbReference>
<dbReference type="PRINTS" id="PR00502">
    <property type="entry name" value="NUDIXFAMILY"/>
</dbReference>